<feature type="transmembrane region" description="Helical" evidence="2">
    <location>
        <begin position="34"/>
        <end position="55"/>
    </location>
</feature>
<dbReference type="InterPro" id="IPR005804">
    <property type="entry name" value="FA_desaturase_dom"/>
</dbReference>
<feature type="region of interest" description="Disordered" evidence="1">
    <location>
        <begin position="290"/>
        <end position="310"/>
    </location>
</feature>
<evidence type="ECO:0000256" key="1">
    <source>
        <dbReference type="SAM" id="MobiDB-lite"/>
    </source>
</evidence>
<accession>A0ABS6J5A8</accession>
<dbReference type="EMBL" id="JAAATX020000004">
    <property type="protein sequence ID" value="MBU9697575.1"/>
    <property type="molecule type" value="Genomic_DNA"/>
</dbReference>
<evidence type="ECO:0000313" key="5">
    <source>
        <dbReference type="Proteomes" id="UP000731907"/>
    </source>
</evidence>
<keyword evidence="2" id="KW-0812">Transmembrane</keyword>
<evidence type="ECO:0000313" key="4">
    <source>
        <dbReference type="EMBL" id="MBU9697575.1"/>
    </source>
</evidence>
<reference evidence="4 5" key="1">
    <citation type="submission" date="2021-06" db="EMBL/GenBank/DDBJ databases">
        <title>Rhodobacteraceae bacterium strain HSP-20.</title>
        <authorList>
            <person name="Chen W.-M."/>
        </authorList>
    </citation>
    <scope>NUCLEOTIDE SEQUENCE [LARGE SCALE GENOMIC DNA]</scope>
    <source>
        <strain evidence="4 5">HSP-20</strain>
    </source>
</reference>
<feature type="transmembrane region" description="Helical" evidence="2">
    <location>
        <begin position="130"/>
        <end position="148"/>
    </location>
</feature>
<evidence type="ECO:0000259" key="3">
    <source>
        <dbReference type="Pfam" id="PF00487"/>
    </source>
</evidence>
<feature type="domain" description="Fatty acid desaturase" evidence="3">
    <location>
        <begin position="34"/>
        <end position="268"/>
    </location>
</feature>
<organism evidence="4 5">
    <name type="scientific">Paragemmobacter amnigenus</name>
    <dbReference type="NCBI Taxonomy" id="2852097"/>
    <lineage>
        <taxon>Bacteria</taxon>
        <taxon>Pseudomonadati</taxon>
        <taxon>Pseudomonadota</taxon>
        <taxon>Alphaproteobacteria</taxon>
        <taxon>Rhodobacterales</taxon>
        <taxon>Paracoccaceae</taxon>
        <taxon>Paragemmobacter</taxon>
    </lineage>
</organism>
<evidence type="ECO:0000256" key="2">
    <source>
        <dbReference type="SAM" id="Phobius"/>
    </source>
</evidence>
<dbReference type="Pfam" id="PF00487">
    <property type="entry name" value="FA_desaturase"/>
    <property type="match status" value="1"/>
</dbReference>
<comment type="caution">
    <text evidence="4">The sequence shown here is derived from an EMBL/GenBank/DDBJ whole genome shotgun (WGS) entry which is preliminary data.</text>
</comment>
<feature type="transmembrane region" description="Helical" evidence="2">
    <location>
        <begin position="168"/>
        <end position="194"/>
    </location>
</feature>
<proteinExistence type="predicted"/>
<sequence>MTTPAVEWPTLILLVATFAVWGWATTQGYAVHPVLGIVAAGVAVAQFSSLQHEILHGHPFRSRRLNEALAFPALALTVPYGRFRDTHLAHHHDPILTDPYDDPESNYLDPVVWARVPVWIKPFYRFNNTLFGRVTLGPVLGNILWLLTEAKLLRAGAAGVRRDWALHLAGLVPVVAWLWVAAMPWWAYLLAAWIGHGLLKIRTYLEHRAHEAARARTVVIEDRGPLALLFLNNNLHVVHHMHPAVPWYRLPALYAANRDHYLRRNEGYVYRSYLDIFRAHLFRAKDPVPHPLMPGPREEEAGVAGQGAAV</sequence>
<dbReference type="Proteomes" id="UP000731907">
    <property type="component" value="Unassembled WGS sequence"/>
</dbReference>
<keyword evidence="5" id="KW-1185">Reference proteome</keyword>
<protein>
    <submittedName>
        <fullName evidence="4">Fatty acid desaturase</fullName>
    </submittedName>
</protein>
<name>A0ABS6J5A8_9RHOB</name>
<dbReference type="RefSeq" id="WP_161761620.1">
    <property type="nucleotide sequence ID" value="NZ_JAAATX020000004.1"/>
</dbReference>
<keyword evidence="2" id="KW-0472">Membrane</keyword>
<dbReference type="CDD" id="cd03509">
    <property type="entry name" value="DesA_FADS-like"/>
    <property type="match status" value="1"/>
</dbReference>
<keyword evidence="2" id="KW-1133">Transmembrane helix</keyword>
<gene>
    <name evidence="4" type="ORF">GU927_006920</name>
</gene>